<feature type="transmembrane region" description="Helical" evidence="1">
    <location>
        <begin position="228"/>
        <end position="250"/>
    </location>
</feature>
<dbReference type="PANTHER" id="PTHR43229">
    <property type="entry name" value="NODULATION PROTEIN J"/>
    <property type="match status" value="1"/>
</dbReference>
<evidence type="ECO:0000313" key="3">
    <source>
        <dbReference type="EMBL" id="OGK52830.1"/>
    </source>
</evidence>
<accession>A0A1F7JB51</accession>
<dbReference type="GO" id="GO:0043190">
    <property type="term" value="C:ATP-binding cassette (ABC) transporter complex"/>
    <property type="evidence" value="ECO:0007669"/>
    <property type="project" value="InterPro"/>
</dbReference>
<evidence type="ECO:0000313" key="4">
    <source>
        <dbReference type="Proteomes" id="UP000178857"/>
    </source>
</evidence>
<comment type="similarity">
    <text evidence="1">Belongs to the ABC-2 integral membrane protein family.</text>
</comment>
<feature type="transmembrane region" description="Helical" evidence="1">
    <location>
        <begin position="24"/>
        <end position="45"/>
    </location>
</feature>
<dbReference type="InterPro" id="IPR051784">
    <property type="entry name" value="Nod_factor_ABC_transporter"/>
</dbReference>
<gene>
    <name evidence="3" type="ORF">A2970_01310</name>
</gene>
<dbReference type="PIRSF" id="PIRSF006648">
    <property type="entry name" value="DrrB"/>
    <property type="match status" value="1"/>
</dbReference>
<organism evidence="3 4">
    <name type="scientific">Candidatus Roizmanbacteria bacterium RIFCSPLOWO2_01_FULL_44_13</name>
    <dbReference type="NCBI Taxonomy" id="1802069"/>
    <lineage>
        <taxon>Bacteria</taxon>
        <taxon>Candidatus Roizmaniibacteriota</taxon>
    </lineage>
</organism>
<dbReference type="AlphaFoldDB" id="A0A1F7JB51"/>
<feature type="transmembrane region" description="Helical" evidence="1">
    <location>
        <begin position="51"/>
        <end position="70"/>
    </location>
</feature>
<evidence type="ECO:0000256" key="1">
    <source>
        <dbReference type="RuleBase" id="RU361157"/>
    </source>
</evidence>
<feature type="transmembrane region" description="Helical" evidence="1">
    <location>
        <begin position="102"/>
        <end position="131"/>
    </location>
</feature>
<comment type="caution">
    <text evidence="3">The sequence shown here is derived from an EMBL/GenBank/DDBJ whole genome shotgun (WGS) entry which is preliminary data.</text>
</comment>
<keyword evidence="1" id="KW-0812">Transmembrane</keyword>
<keyword evidence="1" id="KW-1133">Transmembrane helix</keyword>
<protein>
    <recommendedName>
        <fullName evidence="1">Transport permease protein</fullName>
    </recommendedName>
</protein>
<keyword evidence="1" id="KW-0813">Transport</keyword>
<feature type="transmembrane region" description="Helical" evidence="1">
    <location>
        <begin position="137"/>
        <end position="162"/>
    </location>
</feature>
<proteinExistence type="inferred from homology"/>
<keyword evidence="1" id="KW-0472">Membrane</keyword>
<keyword evidence="1" id="KW-1003">Cell membrane</keyword>
<reference evidence="3 4" key="1">
    <citation type="journal article" date="2016" name="Nat. Commun.">
        <title>Thousands of microbial genomes shed light on interconnected biogeochemical processes in an aquifer system.</title>
        <authorList>
            <person name="Anantharaman K."/>
            <person name="Brown C.T."/>
            <person name="Hug L.A."/>
            <person name="Sharon I."/>
            <person name="Castelle C.J."/>
            <person name="Probst A.J."/>
            <person name="Thomas B.C."/>
            <person name="Singh A."/>
            <person name="Wilkins M.J."/>
            <person name="Karaoz U."/>
            <person name="Brodie E.L."/>
            <person name="Williams K.H."/>
            <person name="Hubbard S.S."/>
            <person name="Banfield J.F."/>
        </authorList>
    </citation>
    <scope>NUCLEOTIDE SEQUENCE [LARGE SCALE GENOMIC DNA]</scope>
</reference>
<comment type="subcellular location">
    <subcellularLocation>
        <location evidence="1">Cell membrane</location>
        <topology evidence="1">Multi-pass membrane protein</topology>
    </subcellularLocation>
</comment>
<dbReference type="Proteomes" id="UP000178857">
    <property type="component" value="Unassembled WGS sequence"/>
</dbReference>
<dbReference type="InterPro" id="IPR047817">
    <property type="entry name" value="ABC2_TM_bact-type"/>
</dbReference>
<dbReference type="STRING" id="1802069.A2970_01310"/>
<feature type="domain" description="ABC transmembrane type-2" evidence="2">
    <location>
        <begin position="22"/>
        <end position="249"/>
    </location>
</feature>
<feature type="transmembrane region" description="Helical" evidence="1">
    <location>
        <begin position="174"/>
        <end position="192"/>
    </location>
</feature>
<dbReference type="InterPro" id="IPR000412">
    <property type="entry name" value="ABC_2_transport"/>
</dbReference>
<dbReference type="PRINTS" id="PR00164">
    <property type="entry name" value="ABC2TRNSPORT"/>
</dbReference>
<dbReference type="EMBL" id="MGAT01000014">
    <property type="protein sequence ID" value="OGK52830.1"/>
    <property type="molecule type" value="Genomic_DNA"/>
</dbReference>
<sequence length="263" mass="30415">MNSKRIFAMVLRHLYVWPKSPERFMWTFGWPLFGLILWGLTISFLQNNSSSSFSFVTFIIGGIIFWEMVVQPQREISINFIEEMWNKNFLNIFSSPLTNGEYLTALVIIGIFKMLATIVTLTVGAILLYQFNIFSTFGFFIPILFINLLLFGMVLGFVVNALILRFGWSIQEMAWAIVAIIQPLSCVLYPLASLPSWTQRISLMLPSTYVFEEMRRVMSSGVVDIKNIMISFLMNVVYLFLSLVFFKIMFEQARIHGRLVKLS</sequence>
<name>A0A1F7JB51_9BACT</name>
<dbReference type="PROSITE" id="PS51012">
    <property type="entry name" value="ABC_TM2"/>
    <property type="match status" value="1"/>
</dbReference>
<dbReference type="PANTHER" id="PTHR43229:SF3">
    <property type="entry name" value="ABC-TYPE MULTIDRUG TRANSPORT SYSTEM, PERMEASE COMPONENT"/>
    <property type="match status" value="1"/>
</dbReference>
<dbReference type="GO" id="GO:0140359">
    <property type="term" value="F:ABC-type transporter activity"/>
    <property type="evidence" value="ECO:0007669"/>
    <property type="project" value="InterPro"/>
</dbReference>
<evidence type="ECO:0000259" key="2">
    <source>
        <dbReference type="PROSITE" id="PS51012"/>
    </source>
</evidence>